<dbReference type="InterPro" id="IPR002130">
    <property type="entry name" value="Cyclophilin-type_PPIase_dom"/>
</dbReference>
<dbReference type="Proteomes" id="UP000198281">
    <property type="component" value="Unassembled WGS sequence"/>
</dbReference>
<evidence type="ECO:0000256" key="4">
    <source>
        <dbReference type="SAM" id="SignalP"/>
    </source>
</evidence>
<dbReference type="OrthoDB" id="9807797at2"/>
<reference evidence="7" key="1">
    <citation type="submission" date="2017-06" db="EMBL/GenBank/DDBJ databases">
        <authorList>
            <person name="Varghese N."/>
            <person name="Submissions S."/>
        </authorList>
    </citation>
    <scope>NUCLEOTIDE SEQUENCE [LARGE SCALE GENOMIC DNA]</scope>
    <source>
        <strain evidence="7">LNB2</strain>
    </source>
</reference>
<evidence type="ECO:0000313" key="7">
    <source>
        <dbReference type="Proteomes" id="UP000198281"/>
    </source>
</evidence>
<keyword evidence="7" id="KW-1185">Reference proteome</keyword>
<name>A0A239DSP8_9SPHN</name>
<dbReference type="AlphaFoldDB" id="A0A239DSP8"/>
<dbReference type="InterPro" id="IPR044665">
    <property type="entry name" value="E_coli_cyclophilin_A-like"/>
</dbReference>
<evidence type="ECO:0000313" key="6">
    <source>
        <dbReference type="EMBL" id="SNS35645.1"/>
    </source>
</evidence>
<feature type="signal peptide" evidence="4">
    <location>
        <begin position="1"/>
        <end position="20"/>
    </location>
</feature>
<dbReference type="InterPro" id="IPR029000">
    <property type="entry name" value="Cyclophilin-like_dom_sf"/>
</dbReference>
<dbReference type="EC" id="5.2.1.8" evidence="1"/>
<evidence type="ECO:0000259" key="5">
    <source>
        <dbReference type="PROSITE" id="PS50072"/>
    </source>
</evidence>
<keyword evidence="3 6" id="KW-0413">Isomerase</keyword>
<evidence type="ECO:0000256" key="2">
    <source>
        <dbReference type="ARBA" id="ARBA00023110"/>
    </source>
</evidence>
<accession>A0A239DSP8</accession>
<feature type="chain" id="PRO_5013371576" description="peptidylprolyl isomerase" evidence="4">
    <location>
        <begin position="21"/>
        <end position="217"/>
    </location>
</feature>
<organism evidence="6 7">
    <name type="scientific">Edaphosphingomonas laterariae</name>
    <dbReference type="NCBI Taxonomy" id="861865"/>
    <lineage>
        <taxon>Bacteria</taxon>
        <taxon>Pseudomonadati</taxon>
        <taxon>Pseudomonadota</taxon>
        <taxon>Alphaproteobacteria</taxon>
        <taxon>Sphingomonadales</taxon>
        <taxon>Rhizorhabdaceae</taxon>
        <taxon>Edaphosphingomonas</taxon>
    </lineage>
</organism>
<dbReference type="RefSeq" id="WP_089218768.1">
    <property type="nucleotide sequence ID" value="NZ_FZOS01000005.1"/>
</dbReference>
<protein>
    <recommendedName>
        <fullName evidence="1">peptidylprolyl isomerase</fullName>
        <ecNumber evidence="1">5.2.1.8</ecNumber>
    </recommendedName>
</protein>
<dbReference type="PROSITE" id="PS50072">
    <property type="entry name" value="CSA_PPIASE_2"/>
    <property type="match status" value="1"/>
</dbReference>
<gene>
    <name evidence="6" type="ORF">SAMN06295912_10534</name>
</gene>
<dbReference type="Gene3D" id="2.40.100.10">
    <property type="entry name" value="Cyclophilin-like"/>
    <property type="match status" value="1"/>
</dbReference>
<dbReference type="SUPFAM" id="SSF50891">
    <property type="entry name" value="Cyclophilin-like"/>
    <property type="match status" value="1"/>
</dbReference>
<dbReference type="Pfam" id="PF00160">
    <property type="entry name" value="Pro_isomerase"/>
    <property type="match status" value="1"/>
</dbReference>
<proteinExistence type="predicted"/>
<keyword evidence="4" id="KW-0732">Signal</keyword>
<feature type="domain" description="PPIase cyclophilin-type" evidence="5">
    <location>
        <begin position="54"/>
        <end position="215"/>
    </location>
</feature>
<keyword evidence="2" id="KW-0697">Rotamase</keyword>
<evidence type="ECO:0000256" key="3">
    <source>
        <dbReference type="ARBA" id="ARBA00023235"/>
    </source>
</evidence>
<sequence>MLRRFVPFALLCLTATPAYAQEATPVAPAQPPAPAEAPAPKPATVRVTLQTSEGAIVLELEKERAPVTTANFLRYVDQKRLDGATFYRATKVAPGFGLIQGGARNDPKRVLPAIAHEPTTQTGLSHDAGVISMARNAPGTATGDFFITVGGAMPSMNATPGQPGDNLGFAAFGRVVEGTDVVKRILDAPTSPTEGEGVMRGQILAQPVVITAARRAD</sequence>
<dbReference type="PANTHER" id="PTHR43246">
    <property type="entry name" value="PEPTIDYL-PROLYL CIS-TRANS ISOMERASE CYP38, CHLOROPLASTIC"/>
    <property type="match status" value="1"/>
</dbReference>
<evidence type="ECO:0000256" key="1">
    <source>
        <dbReference type="ARBA" id="ARBA00013194"/>
    </source>
</evidence>
<dbReference type="EMBL" id="FZOS01000005">
    <property type="protein sequence ID" value="SNS35645.1"/>
    <property type="molecule type" value="Genomic_DNA"/>
</dbReference>
<dbReference type="GO" id="GO:0003755">
    <property type="term" value="F:peptidyl-prolyl cis-trans isomerase activity"/>
    <property type="evidence" value="ECO:0007669"/>
    <property type="project" value="UniProtKB-KW"/>
</dbReference>